<evidence type="ECO:0000313" key="1">
    <source>
        <dbReference type="EMBL" id="CAR51642.1"/>
    </source>
</evidence>
<keyword evidence="2" id="KW-1185">Reference proteome</keyword>
<dbReference type="KEGG" id="bcj:BCAL1344"/>
<proteinExistence type="predicted"/>
<gene>
    <name evidence="1" type="ORF">BCAL1344</name>
</gene>
<dbReference type="EMBL" id="AM747720">
    <property type="protein sequence ID" value="CAR51642.1"/>
    <property type="molecule type" value="Genomic_DNA"/>
</dbReference>
<accession>B4E665</accession>
<dbReference type="AlphaFoldDB" id="B4E665"/>
<organism evidence="1 2">
    <name type="scientific">Burkholderia cenocepacia (strain ATCC BAA-245 / DSM 16553 / LMG 16656 / NCTC 13227 / J2315 / CF5610)</name>
    <name type="common">Burkholderia cepacia (strain J2315)</name>
    <dbReference type="NCBI Taxonomy" id="216591"/>
    <lineage>
        <taxon>Bacteria</taxon>
        <taxon>Pseudomonadati</taxon>
        <taxon>Pseudomonadota</taxon>
        <taxon>Betaproteobacteria</taxon>
        <taxon>Burkholderiales</taxon>
        <taxon>Burkholderiaceae</taxon>
        <taxon>Burkholderia</taxon>
        <taxon>Burkholderia cepacia complex</taxon>
    </lineage>
</organism>
<dbReference type="eggNOG" id="COG4313">
    <property type="taxonomic scope" value="Bacteria"/>
</dbReference>
<dbReference type="HOGENOM" id="CLU_066206_2_0_4"/>
<dbReference type="InterPro" id="IPR025737">
    <property type="entry name" value="FApF"/>
</dbReference>
<reference evidence="1 2" key="1">
    <citation type="journal article" date="2009" name="J. Bacteriol.">
        <title>The genome of Burkholderia cenocepacia J2315, an epidemic pathogen of cystic fibrosis patients.</title>
        <authorList>
            <person name="Holden M.T."/>
            <person name="Seth-Smith H.M."/>
            <person name="Crossman L.C."/>
            <person name="Sebaihia M."/>
            <person name="Bentley S.D."/>
            <person name="Cerdeno-Tarraga A.M."/>
            <person name="Thomson N.R."/>
            <person name="Bason N."/>
            <person name="Quail M.A."/>
            <person name="Sharp S."/>
            <person name="Cherevach I."/>
            <person name="Churcher C."/>
            <person name="Goodhead I."/>
            <person name="Hauser H."/>
            <person name="Holroyd N."/>
            <person name="Mungall K."/>
            <person name="Scott P."/>
            <person name="Walker D."/>
            <person name="White B."/>
            <person name="Rose H."/>
            <person name="Iversen P."/>
            <person name="Mil-Homens D."/>
            <person name="Rocha E.P."/>
            <person name="Fialho A.M."/>
            <person name="Baldwin A."/>
            <person name="Dowson C."/>
            <person name="Barrell B.G."/>
            <person name="Govan J.R."/>
            <person name="Vandamme P."/>
            <person name="Hart C.A."/>
            <person name="Mahenthiralingam E."/>
            <person name="Parkhill J."/>
        </authorList>
    </citation>
    <scope>NUCLEOTIDE SEQUENCE [LARGE SCALE GENOMIC DNA]</scope>
    <source>
        <strain evidence="2">ATCC BAA-245 / DSM 16553 / LMG 16656 / NCTC 13227 / J2315 / CF5610</strain>
    </source>
</reference>
<dbReference type="Proteomes" id="UP000001035">
    <property type="component" value="Chromosome 1"/>
</dbReference>
<sequence>MRFTLRLPGPAVSGSRLHDNNRSGDDMKYALRRVPLALLIAGAVHVPASAAESGQISYPFGVNTVLNGLLPPPGHTQYFNYSLYYTANRFAGPDGGGAVPGFHLSVVAETPRVVHTWGATLGPFSLSSSAIVPIVRLHLSTPGGTGNRTSLGDVILEPFMIDYANASQTFFAFFSPSFAVPTGAYAVNRIANPGLNTYAFLPYLSTTWFPGRDWEISTTTLLELNSPNHATRYHSGALAVLDYLIGYSLDRRVQVGVQGTFLKQFTDDTQDGVKVGADGFRGQTVAIGPQLRVMWGPASGVVVKYQHEFAVRNRPQGDKLWVQFSFPL</sequence>
<dbReference type="Pfam" id="PF13557">
    <property type="entry name" value="Phenol_MetA_deg"/>
    <property type="match status" value="1"/>
</dbReference>
<evidence type="ECO:0008006" key="3">
    <source>
        <dbReference type="Google" id="ProtNLM"/>
    </source>
</evidence>
<protein>
    <recommendedName>
        <fullName evidence="3">Phenol degradation protein meta</fullName>
    </recommendedName>
</protein>
<evidence type="ECO:0000313" key="2">
    <source>
        <dbReference type="Proteomes" id="UP000001035"/>
    </source>
</evidence>
<name>B4E665_BURCJ</name>